<organism evidence="4 5">
    <name type="scientific">Lipingzhangella rawalii</name>
    <dbReference type="NCBI Taxonomy" id="2055835"/>
    <lineage>
        <taxon>Bacteria</taxon>
        <taxon>Bacillati</taxon>
        <taxon>Actinomycetota</taxon>
        <taxon>Actinomycetes</taxon>
        <taxon>Streptosporangiales</taxon>
        <taxon>Nocardiopsidaceae</taxon>
        <taxon>Lipingzhangella</taxon>
    </lineage>
</organism>
<evidence type="ECO:0000256" key="1">
    <source>
        <dbReference type="SAM" id="MobiDB-lite"/>
    </source>
</evidence>
<dbReference type="EMBL" id="JAVLVT010000003">
    <property type="protein sequence ID" value="MDS1270507.1"/>
    <property type="molecule type" value="Genomic_DNA"/>
</dbReference>
<feature type="signal peptide" evidence="2">
    <location>
        <begin position="1"/>
        <end position="20"/>
    </location>
</feature>
<sequence length="288" mass="29368">MSAIASAVCIVLLLHQPTPASGTDEPPRGSVVTVAGTGESGYSGDGHDAVDARLNDRLNIDLDSGGTLYIADRDNQRLRVVEPDGTIDTVPGTRGERSPETEDTDVDDWIYGPGNAPIAVATDETDAVYVAARNDLRVIDPDGEFTTVVDGSGDDSGADFRGDGDGGDGGPAIEAALYRALDVAVGDAGTLYIADTSNDRIRVVDTDGEIDTLAGGGGDPLTEATEAAEAHLPRPQSVALDSTGAVYVTVENRAAVFRVAPDGSLQVVAGTGDPGYAGDGGPATEAQL</sequence>
<feature type="region of interest" description="Disordered" evidence="1">
    <location>
        <begin position="147"/>
        <end position="167"/>
    </location>
</feature>
<dbReference type="Pfam" id="PF25021">
    <property type="entry name" value="TEN_NHL"/>
    <property type="match status" value="1"/>
</dbReference>
<evidence type="ECO:0000313" key="5">
    <source>
        <dbReference type="Proteomes" id="UP001250214"/>
    </source>
</evidence>
<feature type="domain" description="Teneurin NHL" evidence="3">
    <location>
        <begin position="166"/>
        <end position="270"/>
    </location>
</feature>
<keyword evidence="2" id="KW-0732">Signal</keyword>
<evidence type="ECO:0000256" key="2">
    <source>
        <dbReference type="SAM" id="SignalP"/>
    </source>
</evidence>
<dbReference type="InterPro" id="IPR056822">
    <property type="entry name" value="TEN_NHL"/>
</dbReference>
<feature type="chain" id="PRO_5046550386" description="Teneurin NHL domain-containing protein" evidence="2">
    <location>
        <begin position="21"/>
        <end position="288"/>
    </location>
</feature>
<protein>
    <recommendedName>
        <fullName evidence="3">Teneurin NHL domain-containing protein</fullName>
    </recommendedName>
</protein>
<feature type="region of interest" description="Disordered" evidence="1">
    <location>
        <begin position="17"/>
        <end position="48"/>
    </location>
</feature>
<dbReference type="PANTHER" id="PTHR24104">
    <property type="entry name" value="E3 UBIQUITIN-PROTEIN LIGASE NHLRC1-RELATED"/>
    <property type="match status" value="1"/>
</dbReference>
<evidence type="ECO:0000313" key="4">
    <source>
        <dbReference type="EMBL" id="MDS1270507.1"/>
    </source>
</evidence>
<evidence type="ECO:0000259" key="3">
    <source>
        <dbReference type="Pfam" id="PF25021"/>
    </source>
</evidence>
<dbReference type="InterPro" id="IPR011042">
    <property type="entry name" value="6-blade_b-propeller_TolB-like"/>
</dbReference>
<dbReference type="Gene3D" id="2.120.10.30">
    <property type="entry name" value="TolB, C-terminal domain"/>
    <property type="match status" value="2"/>
</dbReference>
<reference evidence="5" key="1">
    <citation type="submission" date="2023-07" db="EMBL/GenBank/DDBJ databases">
        <title>Novel species in the genus Lipingzhangella isolated from Sambhar Salt Lake.</title>
        <authorList>
            <person name="Jiya N."/>
            <person name="Kajale S."/>
            <person name="Sharma A."/>
        </authorList>
    </citation>
    <scope>NUCLEOTIDE SEQUENCE [LARGE SCALE GENOMIC DNA]</scope>
    <source>
        <strain evidence="5">LS1_29</strain>
    </source>
</reference>
<proteinExistence type="predicted"/>
<gene>
    <name evidence="4" type="ORF">RIF23_09385</name>
</gene>
<accession>A0ABU2H5C4</accession>
<keyword evidence="5" id="KW-1185">Reference proteome</keyword>
<name>A0ABU2H5C4_9ACTN</name>
<comment type="caution">
    <text evidence="4">The sequence shown here is derived from an EMBL/GenBank/DDBJ whole genome shotgun (WGS) entry which is preliminary data.</text>
</comment>
<dbReference type="SUPFAM" id="SSF101898">
    <property type="entry name" value="NHL repeat"/>
    <property type="match status" value="1"/>
</dbReference>
<feature type="region of interest" description="Disordered" evidence="1">
    <location>
        <begin position="85"/>
        <end position="107"/>
    </location>
</feature>
<dbReference type="Proteomes" id="UP001250214">
    <property type="component" value="Unassembled WGS sequence"/>
</dbReference>
<dbReference type="InterPro" id="IPR050952">
    <property type="entry name" value="TRIM-NHL_E3_ligases"/>
</dbReference>